<evidence type="ECO:0000313" key="1">
    <source>
        <dbReference type="EMBL" id="EXM13452.1"/>
    </source>
</evidence>
<dbReference type="EMBL" id="KK035281">
    <property type="protein sequence ID" value="EXM13452.1"/>
    <property type="molecule type" value="Genomic_DNA"/>
</dbReference>
<protein>
    <submittedName>
        <fullName evidence="1">Uncharacterized protein</fullName>
    </submittedName>
</protein>
<proteinExistence type="predicted"/>
<reference evidence="1" key="2">
    <citation type="submission" date="2014-03" db="EMBL/GenBank/DDBJ databases">
        <title>The Genome Annotation of Fusarium oxysporum Cotton.</title>
        <authorList>
            <consortium name="The Broad Institute Genomics Platform"/>
            <person name="Ma L.-J."/>
            <person name="Corby-Kistler H."/>
            <person name="Broz K."/>
            <person name="Gale L.R."/>
            <person name="Jonkers W."/>
            <person name="O'Donnell K."/>
            <person name="Ploetz R."/>
            <person name="Steinberg C."/>
            <person name="Schwartz D.C."/>
            <person name="VanEtten H."/>
            <person name="Zhou S."/>
            <person name="Young S.K."/>
            <person name="Zeng Q."/>
            <person name="Gargeya S."/>
            <person name="Fitzgerald M."/>
            <person name="Abouelleil A."/>
            <person name="Alvarado L."/>
            <person name="Chapman S.B."/>
            <person name="Gainer-Dewar J."/>
            <person name="Goldberg J."/>
            <person name="Griggs A."/>
            <person name="Gujja S."/>
            <person name="Hansen M."/>
            <person name="Howarth C."/>
            <person name="Imamovic A."/>
            <person name="Ireland A."/>
            <person name="Larimer J."/>
            <person name="McCowan C."/>
            <person name="Murphy C."/>
            <person name="Pearson M."/>
            <person name="Poon T.W."/>
            <person name="Priest M."/>
            <person name="Roberts A."/>
            <person name="Saif S."/>
            <person name="Shea T."/>
            <person name="Sykes S."/>
            <person name="Wortman J."/>
            <person name="Nusbaum C."/>
            <person name="Birren B."/>
        </authorList>
    </citation>
    <scope>NUCLEOTIDE SEQUENCE</scope>
    <source>
        <strain evidence="1">25433</strain>
    </source>
</reference>
<dbReference type="HOGENOM" id="CLU_2960839_0_0_1"/>
<dbReference type="AlphaFoldDB" id="X0KXD9"/>
<sequence>MEDLYVLNPAKLNRCDPCVKSGISCDGYSLSVAAARKIVDEKCRLKHEEEAAKDKLIKL</sequence>
<organism evidence="1">
    <name type="scientific">Fusarium oxysporum f. sp. vasinfectum 25433</name>
    <dbReference type="NCBI Taxonomy" id="1089449"/>
    <lineage>
        <taxon>Eukaryota</taxon>
        <taxon>Fungi</taxon>
        <taxon>Dikarya</taxon>
        <taxon>Ascomycota</taxon>
        <taxon>Pezizomycotina</taxon>
        <taxon>Sordariomycetes</taxon>
        <taxon>Hypocreomycetidae</taxon>
        <taxon>Hypocreales</taxon>
        <taxon>Nectriaceae</taxon>
        <taxon>Fusarium</taxon>
        <taxon>Fusarium oxysporum species complex</taxon>
    </lineage>
</organism>
<gene>
    <name evidence="1" type="ORF">FOTG_18092</name>
</gene>
<dbReference type="Proteomes" id="UP000030701">
    <property type="component" value="Unassembled WGS sequence"/>
</dbReference>
<accession>X0KXD9</accession>
<name>X0KXD9_FUSOX</name>
<reference evidence="1" key="1">
    <citation type="submission" date="2011-11" db="EMBL/GenBank/DDBJ databases">
        <title>The Genome Sequence of Fusarium oxysporum Cotton.</title>
        <authorList>
            <consortium name="The Broad Institute Genome Sequencing Platform"/>
            <person name="Ma L.-J."/>
            <person name="Gale L.R."/>
            <person name="Schwartz D.C."/>
            <person name="Zhou S."/>
            <person name="Corby-Kistler H."/>
            <person name="Young S.K."/>
            <person name="Zeng Q."/>
            <person name="Gargeya S."/>
            <person name="Fitzgerald M."/>
            <person name="Haas B."/>
            <person name="Abouelleil A."/>
            <person name="Alvarado L."/>
            <person name="Arachchi H.M."/>
            <person name="Berlin A."/>
            <person name="Brown A."/>
            <person name="Chapman S.B."/>
            <person name="Chen Z."/>
            <person name="Dunbar C."/>
            <person name="Freedman E."/>
            <person name="Gearin G."/>
            <person name="Goldberg J."/>
            <person name="Griggs A."/>
            <person name="Gujja S."/>
            <person name="Heiman D."/>
            <person name="Howarth C."/>
            <person name="Larson L."/>
            <person name="Lui A."/>
            <person name="MacDonald P.J.P."/>
            <person name="Montmayeur A."/>
            <person name="Murphy C."/>
            <person name="Neiman D."/>
            <person name="Pearson M."/>
            <person name="Priest M."/>
            <person name="Roberts A."/>
            <person name="Saif S."/>
            <person name="Shea T."/>
            <person name="Shenoy N."/>
            <person name="Sisk P."/>
            <person name="Stolte C."/>
            <person name="Sykes S."/>
            <person name="Wortman J."/>
            <person name="Nusbaum C."/>
            <person name="Birren B."/>
        </authorList>
    </citation>
    <scope>NUCLEOTIDE SEQUENCE [LARGE SCALE GENOMIC DNA]</scope>
    <source>
        <strain evidence="1">25433</strain>
    </source>
</reference>